<evidence type="ECO:0000259" key="2">
    <source>
        <dbReference type="PROSITE" id="PS50263"/>
    </source>
</evidence>
<evidence type="ECO:0000256" key="1">
    <source>
        <dbReference type="ARBA" id="ARBA00022801"/>
    </source>
</evidence>
<dbReference type="InterPro" id="IPR050345">
    <property type="entry name" value="Aliph_Amidase/BUP"/>
</dbReference>
<sequence length="287" mass="32232">MAKWDGAYTWHKRPSAVGAPDRLRVATAQIPVGHDIAENVARMRSLIEAAAKASADVVHFPECALSGYGSANWPEWTGFDWGALHAALEAVRSAARTYRVWVVTGSVHRDEATDKKFNSIYVVDREGNLVGRYDKRCCSTNDLRAFELGHHQLVVDIDGVACGFLICRDWGFNELWRDYEGRVELIFHCACSDGHGRDKNETFTIPALMQGYGRQYLYAISSANSCRPGQDYPSFWIERGGYMGRQATRHEAGFMLNALADDPEQDRFFAAVLQARRAERVLYGLTE</sequence>
<accession>A0A7X0MA43</accession>
<dbReference type="Proteomes" id="UP000565576">
    <property type="component" value="Unassembled WGS sequence"/>
</dbReference>
<name>A0A7X0MA43_9HYPH</name>
<dbReference type="Pfam" id="PF00795">
    <property type="entry name" value="CN_hydrolase"/>
    <property type="match status" value="1"/>
</dbReference>
<dbReference type="InterPro" id="IPR003010">
    <property type="entry name" value="C-N_Hydrolase"/>
</dbReference>
<organism evidence="3 4">
    <name type="scientific">Rhizobium lusitanum</name>
    <dbReference type="NCBI Taxonomy" id="293958"/>
    <lineage>
        <taxon>Bacteria</taxon>
        <taxon>Pseudomonadati</taxon>
        <taxon>Pseudomonadota</taxon>
        <taxon>Alphaproteobacteria</taxon>
        <taxon>Hyphomicrobiales</taxon>
        <taxon>Rhizobiaceae</taxon>
        <taxon>Rhizobium/Agrobacterium group</taxon>
        <taxon>Rhizobium</taxon>
    </lineage>
</organism>
<dbReference type="AlphaFoldDB" id="A0A7X0MA43"/>
<proteinExistence type="predicted"/>
<feature type="domain" description="CN hydrolase" evidence="2">
    <location>
        <begin position="23"/>
        <end position="287"/>
    </location>
</feature>
<dbReference type="InterPro" id="IPR036526">
    <property type="entry name" value="C-N_Hydrolase_sf"/>
</dbReference>
<dbReference type="PROSITE" id="PS50263">
    <property type="entry name" value="CN_HYDROLASE"/>
    <property type="match status" value="1"/>
</dbReference>
<keyword evidence="1 3" id="KW-0378">Hydrolase</keyword>
<dbReference type="SUPFAM" id="SSF56317">
    <property type="entry name" value="Carbon-nitrogen hydrolase"/>
    <property type="match status" value="1"/>
</dbReference>
<dbReference type="RefSeq" id="WP_184701203.1">
    <property type="nucleotide sequence ID" value="NZ_JACHBG010000001.1"/>
</dbReference>
<protein>
    <submittedName>
        <fullName evidence="3">Putative amidohydrolase</fullName>
    </submittedName>
</protein>
<gene>
    <name evidence="3" type="ORF">GGD46_000342</name>
</gene>
<dbReference type="PANTHER" id="PTHR43674">
    <property type="entry name" value="NITRILASE C965.09-RELATED"/>
    <property type="match status" value="1"/>
</dbReference>
<evidence type="ECO:0000313" key="4">
    <source>
        <dbReference type="Proteomes" id="UP000565576"/>
    </source>
</evidence>
<comment type="caution">
    <text evidence="3">The sequence shown here is derived from an EMBL/GenBank/DDBJ whole genome shotgun (WGS) entry which is preliminary data.</text>
</comment>
<dbReference type="PANTHER" id="PTHR43674:SF2">
    <property type="entry name" value="BETA-UREIDOPROPIONASE"/>
    <property type="match status" value="1"/>
</dbReference>
<evidence type="ECO:0000313" key="3">
    <source>
        <dbReference type="EMBL" id="MBB6483099.1"/>
    </source>
</evidence>
<dbReference type="Gene3D" id="3.60.110.10">
    <property type="entry name" value="Carbon-nitrogen hydrolase"/>
    <property type="match status" value="1"/>
</dbReference>
<dbReference type="CDD" id="cd07197">
    <property type="entry name" value="nitrilase"/>
    <property type="match status" value="1"/>
</dbReference>
<dbReference type="EMBL" id="JACHBG010000001">
    <property type="protein sequence ID" value="MBB6483099.1"/>
    <property type="molecule type" value="Genomic_DNA"/>
</dbReference>
<reference evidence="3 4" key="1">
    <citation type="submission" date="2020-08" db="EMBL/GenBank/DDBJ databases">
        <title>Genomic Encyclopedia of Type Strains, Phase IV (KMG-V): Genome sequencing to study the core and pangenomes of soil and plant-associated prokaryotes.</title>
        <authorList>
            <person name="Whitman W."/>
        </authorList>
    </citation>
    <scope>NUCLEOTIDE SEQUENCE [LARGE SCALE GENOMIC DNA]</scope>
    <source>
        <strain evidence="3 4">SEMIA 4060</strain>
    </source>
</reference>
<dbReference type="GO" id="GO:0016811">
    <property type="term" value="F:hydrolase activity, acting on carbon-nitrogen (but not peptide) bonds, in linear amides"/>
    <property type="evidence" value="ECO:0007669"/>
    <property type="project" value="UniProtKB-ARBA"/>
</dbReference>